<gene>
    <name evidence="3" type="ORF">SARC_06236</name>
</gene>
<dbReference type="OrthoDB" id="5973539at2759"/>
<evidence type="ECO:0000313" key="4">
    <source>
        <dbReference type="Proteomes" id="UP000054560"/>
    </source>
</evidence>
<dbReference type="Proteomes" id="UP000054560">
    <property type="component" value="Unassembled WGS sequence"/>
</dbReference>
<dbReference type="PROSITE" id="PS50004">
    <property type="entry name" value="C2"/>
    <property type="match status" value="1"/>
</dbReference>
<dbReference type="SMART" id="SM00239">
    <property type="entry name" value="C2"/>
    <property type="match status" value="1"/>
</dbReference>
<evidence type="ECO:0000313" key="3">
    <source>
        <dbReference type="EMBL" id="KNC81447.1"/>
    </source>
</evidence>
<proteinExistence type="predicted"/>
<dbReference type="Pfam" id="PF00168">
    <property type="entry name" value="C2"/>
    <property type="match status" value="1"/>
</dbReference>
<feature type="region of interest" description="Disordered" evidence="1">
    <location>
        <begin position="455"/>
        <end position="487"/>
    </location>
</feature>
<dbReference type="CDD" id="cd00030">
    <property type="entry name" value="C2"/>
    <property type="match status" value="1"/>
</dbReference>
<dbReference type="InterPro" id="IPR035892">
    <property type="entry name" value="C2_domain_sf"/>
</dbReference>
<evidence type="ECO:0000256" key="1">
    <source>
        <dbReference type="SAM" id="MobiDB-lite"/>
    </source>
</evidence>
<organism evidence="3 4">
    <name type="scientific">Sphaeroforma arctica JP610</name>
    <dbReference type="NCBI Taxonomy" id="667725"/>
    <lineage>
        <taxon>Eukaryota</taxon>
        <taxon>Ichthyosporea</taxon>
        <taxon>Ichthyophonida</taxon>
        <taxon>Sphaeroforma</taxon>
    </lineage>
</organism>
<protein>
    <recommendedName>
        <fullName evidence="2">C2 domain-containing protein</fullName>
    </recommendedName>
</protein>
<feature type="region of interest" description="Disordered" evidence="1">
    <location>
        <begin position="522"/>
        <end position="542"/>
    </location>
</feature>
<name>A0A0L0FX85_9EUKA</name>
<dbReference type="EMBL" id="KQ242033">
    <property type="protein sequence ID" value="KNC81447.1"/>
    <property type="molecule type" value="Genomic_DNA"/>
</dbReference>
<dbReference type="InterPro" id="IPR000008">
    <property type="entry name" value="C2_dom"/>
</dbReference>
<feature type="domain" description="C2" evidence="2">
    <location>
        <begin position="173"/>
        <end position="289"/>
    </location>
</feature>
<dbReference type="GeneID" id="25906740"/>
<reference evidence="3 4" key="1">
    <citation type="submission" date="2011-02" db="EMBL/GenBank/DDBJ databases">
        <title>The Genome Sequence of Sphaeroforma arctica JP610.</title>
        <authorList>
            <consortium name="The Broad Institute Genome Sequencing Platform"/>
            <person name="Russ C."/>
            <person name="Cuomo C."/>
            <person name="Young S.K."/>
            <person name="Zeng Q."/>
            <person name="Gargeya S."/>
            <person name="Alvarado L."/>
            <person name="Berlin A."/>
            <person name="Chapman S.B."/>
            <person name="Chen Z."/>
            <person name="Freedman E."/>
            <person name="Gellesch M."/>
            <person name="Goldberg J."/>
            <person name="Griggs A."/>
            <person name="Gujja S."/>
            <person name="Heilman E."/>
            <person name="Heiman D."/>
            <person name="Howarth C."/>
            <person name="Mehta T."/>
            <person name="Neiman D."/>
            <person name="Pearson M."/>
            <person name="Roberts A."/>
            <person name="Saif S."/>
            <person name="Shea T."/>
            <person name="Shenoy N."/>
            <person name="Sisk P."/>
            <person name="Stolte C."/>
            <person name="Sykes S."/>
            <person name="White J."/>
            <person name="Yandava C."/>
            <person name="Burger G."/>
            <person name="Gray M.W."/>
            <person name="Holland P.W.H."/>
            <person name="King N."/>
            <person name="Lang F.B.F."/>
            <person name="Roger A.J."/>
            <person name="Ruiz-Trillo I."/>
            <person name="Haas B."/>
            <person name="Nusbaum C."/>
            <person name="Birren B."/>
        </authorList>
    </citation>
    <scope>NUCLEOTIDE SEQUENCE [LARGE SCALE GENOMIC DNA]</scope>
    <source>
        <strain evidence="3 4">JP610</strain>
    </source>
</reference>
<keyword evidence="4" id="KW-1185">Reference proteome</keyword>
<dbReference type="AlphaFoldDB" id="A0A0L0FX85"/>
<evidence type="ECO:0000259" key="2">
    <source>
        <dbReference type="PROSITE" id="PS50004"/>
    </source>
</evidence>
<dbReference type="SUPFAM" id="SSF49562">
    <property type="entry name" value="C2 domain (Calcium/lipid-binding domain, CaLB)"/>
    <property type="match status" value="1"/>
</dbReference>
<accession>A0A0L0FX85</accession>
<sequence>MVSCEVFALPETGVTFAAAAPKDLALNQPLDRQSSGYSSNSATGLSASFDAVSSERVISIGKQTGNMIGSGACLLSNGIGNGAKLVGKTVGRLASPSLGRLTSPSFGLGKVSPTPSMERRSMRLMDFATNSIFASGTDPPSTEDIQIHSAGEMDTLARPKTTRVRTSSVSSNTKKVLQRKQTKDRQSYPLKVYMDIVGVDDFLAPDRSEPDTYVTIKINGVDAYRTKTVHKTTSPVFDDSIEFNVSSRDILALRVKDKGKQIHDTGTISLLVEDLAMDEWERKTIKLPLHEQATLTVVVMKTSKYATQPAYSVALKGVADYTQEPQFRQSTADFPSRNSRRTLSPTNMCGSIERFKEYTAGSHGNLLMHRRSQSAVGAEGPIVVIRRTGSAELATAISSESLGSTELTGKGSSRTLTVSDHERFIDTSLLETICGSVDDVSATDGDSDRLFRVSQQSSLNSTTESLSTPELAHVRRDSNERKRKSKNYYPNAHMLDKVTGMKPLDKTASLLTSMTKNRFSKVSKSSSTPVGMEIQQSASYGE</sequence>
<dbReference type="RefSeq" id="XP_014155349.1">
    <property type="nucleotide sequence ID" value="XM_014299874.1"/>
</dbReference>
<feature type="compositionally biased region" description="Low complexity" evidence="1">
    <location>
        <begin position="455"/>
        <end position="471"/>
    </location>
</feature>
<dbReference type="Gene3D" id="2.60.40.150">
    <property type="entry name" value="C2 domain"/>
    <property type="match status" value="1"/>
</dbReference>